<evidence type="ECO:0000313" key="1">
    <source>
        <dbReference type="EMBL" id="MDK7186408.1"/>
    </source>
</evidence>
<accession>A0AAJ1V1T7</accession>
<dbReference type="GO" id="GO:0005829">
    <property type="term" value="C:cytosol"/>
    <property type="evidence" value="ECO:0007669"/>
    <property type="project" value="TreeGrafter"/>
</dbReference>
<proteinExistence type="predicted"/>
<dbReference type="Proteomes" id="UP001229251">
    <property type="component" value="Unassembled WGS sequence"/>
</dbReference>
<dbReference type="SFLD" id="SFLDG01140">
    <property type="entry name" value="C2.B:_Phosphomannomutase_and_P"/>
    <property type="match status" value="1"/>
</dbReference>
<name>A0AAJ1V1T7_9LACT</name>
<dbReference type="GO" id="GO:0016791">
    <property type="term" value="F:phosphatase activity"/>
    <property type="evidence" value="ECO:0007669"/>
    <property type="project" value="TreeGrafter"/>
</dbReference>
<dbReference type="PANTHER" id="PTHR10000:SF8">
    <property type="entry name" value="HAD SUPERFAMILY HYDROLASE-LIKE, TYPE 3"/>
    <property type="match status" value="1"/>
</dbReference>
<keyword evidence="1" id="KW-0378">Hydrolase</keyword>
<dbReference type="AlphaFoldDB" id="A0AAJ1V1T7"/>
<dbReference type="SFLD" id="SFLDS00003">
    <property type="entry name" value="Haloacid_Dehalogenase"/>
    <property type="match status" value="1"/>
</dbReference>
<sequence>MYKLIICDLDDTLLDPMKQLPVGFDNFRQTLDERGIKFTLATGRSNQSVQPFIDALNIDLPYASSNGAVIMQKGQKIHCFKMALGPLRPLIEIAQSMGISVIYVVDGVEYAANLTDFIQKTNPANLSTQIYRPIVARDWQELKVDKVFLADPNTGVGLSRLYALANNLGPHYHYHCFEDWAMDIVSRQVDKGNALKWIAQYLQLAPQEVLAVGDGENDLPMIQAAGHGFAVANAILELQLQADSIAKAAYGQGVIEECLRLIQA</sequence>
<dbReference type="InterPro" id="IPR006379">
    <property type="entry name" value="HAD-SF_hydro_IIB"/>
</dbReference>
<dbReference type="Gene3D" id="3.30.1240.10">
    <property type="match status" value="1"/>
</dbReference>
<dbReference type="RefSeq" id="WP_285065116.1">
    <property type="nucleotide sequence ID" value="NZ_JASOOE010000001.1"/>
</dbReference>
<evidence type="ECO:0000313" key="2">
    <source>
        <dbReference type="Proteomes" id="UP001229251"/>
    </source>
</evidence>
<dbReference type="SUPFAM" id="SSF56784">
    <property type="entry name" value="HAD-like"/>
    <property type="match status" value="1"/>
</dbReference>
<dbReference type="PANTHER" id="PTHR10000">
    <property type="entry name" value="PHOSPHOSERINE PHOSPHATASE"/>
    <property type="match status" value="1"/>
</dbReference>
<dbReference type="NCBIfam" id="TIGR01484">
    <property type="entry name" value="HAD-SF-IIB"/>
    <property type="match status" value="1"/>
</dbReference>
<dbReference type="InterPro" id="IPR036412">
    <property type="entry name" value="HAD-like_sf"/>
</dbReference>
<comment type="caution">
    <text evidence="1">The sequence shown here is derived from an EMBL/GenBank/DDBJ whole genome shotgun (WGS) entry which is preliminary data.</text>
</comment>
<organism evidence="1 2">
    <name type="scientific">Facklamia hominis</name>
    <dbReference type="NCBI Taxonomy" id="178214"/>
    <lineage>
        <taxon>Bacteria</taxon>
        <taxon>Bacillati</taxon>
        <taxon>Bacillota</taxon>
        <taxon>Bacilli</taxon>
        <taxon>Lactobacillales</taxon>
        <taxon>Aerococcaceae</taxon>
        <taxon>Facklamia</taxon>
    </lineage>
</organism>
<dbReference type="EMBL" id="JASOOE010000001">
    <property type="protein sequence ID" value="MDK7186408.1"/>
    <property type="molecule type" value="Genomic_DNA"/>
</dbReference>
<dbReference type="Pfam" id="PF08282">
    <property type="entry name" value="Hydrolase_3"/>
    <property type="match status" value="1"/>
</dbReference>
<dbReference type="Gene3D" id="3.40.50.1000">
    <property type="entry name" value="HAD superfamily/HAD-like"/>
    <property type="match status" value="1"/>
</dbReference>
<dbReference type="EC" id="3.1.3.-" evidence="1"/>
<dbReference type="InterPro" id="IPR023214">
    <property type="entry name" value="HAD_sf"/>
</dbReference>
<gene>
    <name evidence="1" type="ORF">QP433_00255</name>
</gene>
<dbReference type="GO" id="GO:0000287">
    <property type="term" value="F:magnesium ion binding"/>
    <property type="evidence" value="ECO:0007669"/>
    <property type="project" value="TreeGrafter"/>
</dbReference>
<reference evidence="1" key="1">
    <citation type="submission" date="2023-05" db="EMBL/GenBank/DDBJ databases">
        <title>Cataloging the Phylogenetic Diversity of Human Bladder Bacteria.</title>
        <authorList>
            <person name="Du J."/>
        </authorList>
    </citation>
    <scope>NUCLEOTIDE SEQUENCE</scope>
    <source>
        <strain evidence="1">UMB1231</strain>
    </source>
</reference>
<protein>
    <submittedName>
        <fullName evidence="1">HAD family hydrolase</fullName>
        <ecNumber evidence="1">3.1.3.-</ecNumber>
    </submittedName>
</protein>